<keyword evidence="4 5" id="KW-0472">Membrane</keyword>
<reference evidence="8" key="1">
    <citation type="journal article" date="2019" name="Int. J. Syst. Evol. Microbiol.">
        <title>The Global Catalogue of Microorganisms (GCM) 10K type strain sequencing project: providing services to taxonomists for standard genome sequencing and annotation.</title>
        <authorList>
            <consortium name="The Broad Institute Genomics Platform"/>
            <consortium name="The Broad Institute Genome Sequencing Center for Infectious Disease"/>
            <person name="Wu L."/>
            <person name="Ma J."/>
        </authorList>
    </citation>
    <scope>NUCLEOTIDE SEQUENCE [LARGE SCALE GENOMIC DNA]</scope>
    <source>
        <strain evidence="8">JCM 3296</strain>
    </source>
</reference>
<accession>A0ABQ2VJJ8</accession>
<dbReference type="InterPro" id="IPR003945">
    <property type="entry name" value="NU5C-like"/>
</dbReference>
<keyword evidence="8" id="KW-1185">Reference proteome</keyword>
<feature type="transmembrane region" description="Helical" evidence="5">
    <location>
        <begin position="31"/>
        <end position="56"/>
    </location>
</feature>
<comment type="caution">
    <text evidence="7">The sequence shown here is derived from an EMBL/GenBank/DDBJ whole genome shotgun (WGS) entry which is preliminary data.</text>
</comment>
<keyword evidence="3 5" id="KW-1133">Transmembrane helix</keyword>
<evidence type="ECO:0000256" key="5">
    <source>
        <dbReference type="SAM" id="Phobius"/>
    </source>
</evidence>
<protein>
    <recommendedName>
        <fullName evidence="6">NADH-Ubiquinone oxidoreductase (complex I) chain 5 N-terminal domain-containing protein</fullName>
    </recommendedName>
</protein>
<evidence type="ECO:0000256" key="4">
    <source>
        <dbReference type="ARBA" id="ARBA00023136"/>
    </source>
</evidence>
<evidence type="ECO:0000313" key="7">
    <source>
        <dbReference type="EMBL" id="GGU89231.1"/>
    </source>
</evidence>
<evidence type="ECO:0000256" key="2">
    <source>
        <dbReference type="ARBA" id="ARBA00022692"/>
    </source>
</evidence>
<comment type="subcellular location">
    <subcellularLocation>
        <location evidence="1">Membrane</location>
        <topology evidence="1">Multi-pass membrane protein</topology>
    </subcellularLocation>
</comment>
<dbReference type="EMBL" id="BMRE01000177">
    <property type="protein sequence ID" value="GGU89231.1"/>
    <property type="molecule type" value="Genomic_DNA"/>
</dbReference>
<dbReference type="InterPro" id="IPR001516">
    <property type="entry name" value="Proton_antipo_N"/>
</dbReference>
<name>A0ABQ2VJJ8_9PSEU</name>
<feature type="transmembrane region" description="Helical" evidence="5">
    <location>
        <begin position="6"/>
        <end position="22"/>
    </location>
</feature>
<evidence type="ECO:0000256" key="3">
    <source>
        <dbReference type="ARBA" id="ARBA00022989"/>
    </source>
</evidence>
<sequence length="57" mass="6623">MTVMVPVGIVTLAVLFYAIDYMRHDPNRNRFYVILSVFAIFMTVLVVSENYLMMFIG</sequence>
<keyword evidence="2 5" id="KW-0812">Transmembrane</keyword>
<evidence type="ECO:0000313" key="8">
    <source>
        <dbReference type="Proteomes" id="UP000649573"/>
    </source>
</evidence>
<gene>
    <name evidence="7" type="ORF">GCM10010178_92420</name>
</gene>
<dbReference type="Proteomes" id="UP000649573">
    <property type="component" value="Unassembled WGS sequence"/>
</dbReference>
<feature type="domain" description="NADH-Ubiquinone oxidoreductase (complex I) chain 5 N-terminal" evidence="6">
    <location>
        <begin position="1"/>
        <end position="32"/>
    </location>
</feature>
<proteinExistence type="predicted"/>
<evidence type="ECO:0000256" key="1">
    <source>
        <dbReference type="ARBA" id="ARBA00004141"/>
    </source>
</evidence>
<organism evidence="7 8">
    <name type="scientific">Lentzea flava</name>
    <dbReference type="NCBI Taxonomy" id="103732"/>
    <lineage>
        <taxon>Bacteria</taxon>
        <taxon>Bacillati</taxon>
        <taxon>Actinomycetota</taxon>
        <taxon>Actinomycetes</taxon>
        <taxon>Pseudonocardiales</taxon>
        <taxon>Pseudonocardiaceae</taxon>
        <taxon>Lentzea</taxon>
    </lineage>
</organism>
<evidence type="ECO:0000259" key="6">
    <source>
        <dbReference type="Pfam" id="PF00662"/>
    </source>
</evidence>
<dbReference type="PANTHER" id="PTHR42829:SF2">
    <property type="entry name" value="NADH-UBIQUINONE OXIDOREDUCTASE CHAIN 5"/>
    <property type="match status" value="1"/>
</dbReference>
<dbReference type="PANTHER" id="PTHR42829">
    <property type="entry name" value="NADH-UBIQUINONE OXIDOREDUCTASE CHAIN 5"/>
    <property type="match status" value="1"/>
</dbReference>
<dbReference type="Pfam" id="PF00662">
    <property type="entry name" value="Proton_antipo_N"/>
    <property type="match status" value="1"/>
</dbReference>